<dbReference type="Proteomes" id="UP000192247">
    <property type="component" value="Unassembled WGS sequence"/>
</dbReference>
<name>A0A1V9XNS9_9ACAR</name>
<comment type="caution">
    <text evidence="1">The sequence shown here is derived from an EMBL/GenBank/DDBJ whole genome shotgun (WGS) entry which is preliminary data.</text>
</comment>
<accession>A0A1V9XNS9</accession>
<gene>
    <name evidence="1" type="ORF">BIW11_03299</name>
</gene>
<sequence length="168" mass="18956">MRQCRLTHPQSQETTSRLAPPVGFLPNVVLQFHVKCALNMTPQHVRRFISLERGNGPLWQIQHDQAVDRPVRGGAAITLEGYPVRVTQLSGQVRNGIGEVVDIYSNSRVRGCRPYSGRREAQIDCLTALSYGRVRSSRKATDAPSNGRYCGVDANYINEWPRIDNRRQ</sequence>
<evidence type="ECO:0000313" key="2">
    <source>
        <dbReference type="Proteomes" id="UP000192247"/>
    </source>
</evidence>
<reference evidence="1 2" key="1">
    <citation type="journal article" date="2017" name="Gigascience">
        <title>Draft genome of the honey bee ectoparasitic mite, Tropilaelaps mercedesae, is shaped by the parasitic life history.</title>
        <authorList>
            <person name="Dong X."/>
            <person name="Armstrong S.D."/>
            <person name="Xia D."/>
            <person name="Makepeace B.L."/>
            <person name="Darby A.C."/>
            <person name="Kadowaki T."/>
        </authorList>
    </citation>
    <scope>NUCLEOTIDE SEQUENCE [LARGE SCALE GENOMIC DNA]</scope>
    <source>
        <strain evidence="1">Wuxi-XJTLU</strain>
    </source>
</reference>
<protein>
    <submittedName>
        <fullName evidence="1">Uncharacterized protein</fullName>
    </submittedName>
</protein>
<proteinExistence type="predicted"/>
<dbReference type="AlphaFoldDB" id="A0A1V9XNS9"/>
<evidence type="ECO:0000313" key="1">
    <source>
        <dbReference type="EMBL" id="OQR75170.1"/>
    </source>
</evidence>
<organism evidence="1 2">
    <name type="scientific">Tropilaelaps mercedesae</name>
    <dbReference type="NCBI Taxonomy" id="418985"/>
    <lineage>
        <taxon>Eukaryota</taxon>
        <taxon>Metazoa</taxon>
        <taxon>Ecdysozoa</taxon>
        <taxon>Arthropoda</taxon>
        <taxon>Chelicerata</taxon>
        <taxon>Arachnida</taxon>
        <taxon>Acari</taxon>
        <taxon>Parasitiformes</taxon>
        <taxon>Mesostigmata</taxon>
        <taxon>Gamasina</taxon>
        <taxon>Dermanyssoidea</taxon>
        <taxon>Laelapidae</taxon>
        <taxon>Tropilaelaps</taxon>
    </lineage>
</organism>
<dbReference type="EMBL" id="MNPL01006737">
    <property type="protein sequence ID" value="OQR75170.1"/>
    <property type="molecule type" value="Genomic_DNA"/>
</dbReference>
<keyword evidence="2" id="KW-1185">Reference proteome</keyword>
<dbReference type="InParanoid" id="A0A1V9XNS9"/>